<dbReference type="AlphaFoldDB" id="A0AB74HER6"/>
<name>A0AB74HER6_BIFLL</name>
<comment type="caution">
    <text evidence="1">The sequence shown here is derived from an EMBL/GenBank/DDBJ whole genome shotgun (WGS) entry which is preliminary data.</text>
</comment>
<dbReference type="EMBL" id="SHQV01000004">
    <property type="protein sequence ID" value="TCE46326.1"/>
    <property type="molecule type" value="Genomic_DNA"/>
</dbReference>
<dbReference type="Proteomes" id="UP000293319">
    <property type="component" value="Unassembled WGS sequence"/>
</dbReference>
<accession>A0AB74HER6</accession>
<gene>
    <name evidence="1" type="ORF">MCC10044_0247</name>
</gene>
<reference evidence="1 2" key="1">
    <citation type="journal article" date="2018" name="Sci. Rep.">
        <title>Genomic diversity and distribution of Bifidobacterium longum subsp. longum across the human lifespan.</title>
        <authorList>
            <person name="Odamaki T."/>
            <person name="Bottacini F."/>
            <person name="Kato K."/>
            <person name="Mitsuyama E."/>
            <person name="Yoshida K."/>
            <person name="Horigome A."/>
            <person name="Xiao J.Z."/>
            <person name="van Sinderen D."/>
        </authorList>
    </citation>
    <scope>NUCLEOTIDE SEQUENCE [LARGE SCALE GENOMIC DNA]</scope>
    <source>
        <strain evidence="1 2">MCC10044</strain>
    </source>
</reference>
<evidence type="ECO:0008006" key="3">
    <source>
        <dbReference type="Google" id="ProtNLM"/>
    </source>
</evidence>
<evidence type="ECO:0000313" key="2">
    <source>
        <dbReference type="Proteomes" id="UP000293319"/>
    </source>
</evidence>
<dbReference type="RefSeq" id="WP_237590487.1">
    <property type="nucleotide sequence ID" value="NZ_JAERWG010000011.1"/>
</dbReference>
<evidence type="ECO:0000313" key="1">
    <source>
        <dbReference type="EMBL" id="TCE46326.1"/>
    </source>
</evidence>
<organism evidence="1 2">
    <name type="scientific">Bifidobacterium longum subsp. longum</name>
    <dbReference type="NCBI Taxonomy" id="1679"/>
    <lineage>
        <taxon>Bacteria</taxon>
        <taxon>Bacillati</taxon>
        <taxon>Actinomycetota</taxon>
        <taxon>Actinomycetes</taxon>
        <taxon>Bifidobacteriales</taxon>
        <taxon>Bifidobacteriaceae</taxon>
        <taxon>Bifidobacterium</taxon>
    </lineage>
</organism>
<sequence>MSRATFENITLKDAGIRLLPKLNEFVRARKTTESFLVTIEQIARWAGLTRRNGRIDDNQAYRMMMLAECPASKVRRYGMRCWDAREAMQALAKWTGQWAWVVD</sequence>
<proteinExistence type="predicted"/>
<protein>
    <recommendedName>
        <fullName evidence="3">Transposase</fullName>
    </recommendedName>
</protein>